<feature type="region of interest" description="Disordered" evidence="1">
    <location>
        <begin position="244"/>
        <end position="265"/>
    </location>
</feature>
<feature type="transmembrane region" description="Helical" evidence="2">
    <location>
        <begin position="350"/>
        <end position="372"/>
    </location>
</feature>
<keyword evidence="2" id="KW-0812">Transmembrane</keyword>
<keyword evidence="2" id="KW-0472">Membrane</keyword>
<evidence type="ECO:0000256" key="2">
    <source>
        <dbReference type="SAM" id="Phobius"/>
    </source>
</evidence>
<protein>
    <submittedName>
        <fullName evidence="3">Uncharacterized protein</fullName>
    </submittedName>
</protein>
<accession>A0A1Q9EBV2</accession>
<feature type="transmembrane region" description="Helical" evidence="2">
    <location>
        <begin position="438"/>
        <end position="457"/>
    </location>
</feature>
<evidence type="ECO:0000313" key="3">
    <source>
        <dbReference type="EMBL" id="OLQ04883.1"/>
    </source>
</evidence>
<feature type="transmembrane region" description="Helical" evidence="2">
    <location>
        <begin position="500"/>
        <end position="520"/>
    </location>
</feature>
<keyword evidence="4" id="KW-1185">Reference proteome</keyword>
<dbReference type="EMBL" id="LSRX01000199">
    <property type="protein sequence ID" value="OLQ04883.1"/>
    <property type="molecule type" value="Genomic_DNA"/>
</dbReference>
<dbReference type="AlphaFoldDB" id="A0A1Q9EBV2"/>
<dbReference type="Proteomes" id="UP000186817">
    <property type="component" value="Unassembled WGS sequence"/>
</dbReference>
<keyword evidence="2" id="KW-1133">Transmembrane helix</keyword>
<name>A0A1Q9EBV2_SYMMI</name>
<dbReference type="OrthoDB" id="433209at2759"/>
<reference evidence="3 4" key="1">
    <citation type="submission" date="2016-02" db="EMBL/GenBank/DDBJ databases">
        <title>Genome analysis of coral dinoflagellate symbionts highlights evolutionary adaptations to a symbiotic lifestyle.</title>
        <authorList>
            <person name="Aranda M."/>
            <person name="Li Y."/>
            <person name="Liew Y.J."/>
            <person name="Baumgarten S."/>
            <person name="Simakov O."/>
            <person name="Wilson M."/>
            <person name="Piel J."/>
            <person name="Ashoor H."/>
            <person name="Bougouffa S."/>
            <person name="Bajic V.B."/>
            <person name="Ryu T."/>
            <person name="Ravasi T."/>
            <person name="Bayer T."/>
            <person name="Micklem G."/>
            <person name="Kim H."/>
            <person name="Bhak J."/>
            <person name="Lajeunesse T.C."/>
            <person name="Voolstra C.R."/>
        </authorList>
    </citation>
    <scope>NUCLEOTIDE SEQUENCE [LARGE SCALE GENOMIC DNA]</scope>
    <source>
        <strain evidence="3 4">CCMP2467</strain>
    </source>
</reference>
<feature type="region of interest" description="Disordered" evidence="1">
    <location>
        <begin position="166"/>
        <end position="198"/>
    </location>
</feature>
<organism evidence="3 4">
    <name type="scientific">Symbiodinium microadriaticum</name>
    <name type="common">Dinoflagellate</name>
    <name type="synonym">Zooxanthella microadriatica</name>
    <dbReference type="NCBI Taxonomy" id="2951"/>
    <lineage>
        <taxon>Eukaryota</taxon>
        <taxon>Sar</taxon>
        <taxon>Alveolata</taxon>
        <taxon>Dinophyceae</taxon>
        <taxon>Suessiales</taxon>
        <taxon>Symbiodiniaceae</taxon>
        <taxon>Symbiodinium</taxon>
    </lineage>
</organism>
<evidence type="ECO:0000256" key="1">
    <source>
        <dbReference type="SAM" id="MobiDB-lite"/>
    </source>
</evidence>
<feature type="transmembrane region" description="Helical" evidence="2">
    <location>
        <begin position="469"/>
        <end position="488"/>
    </location>
</feature>
<feature type="transmembrane region" description="Helical" evidence="2">
    <location>
        <begin position="392"/>
        <end position="417"/>
    </location>
</feature>
<evidence type="ECO:0000313" key="4">
    <source>
        <dbReference type="Proteomes" id="UP000186817"/>
    </source>
</evidence>
<sequence>MKRVPTRASNLCEKVLSFGHHLPEDSLGVAELSRTSAMAFCAGEVAQSGKAFAEFLPLTAPVSVLLKVFNLLWAGSACPCSKPTHGGRALKAGLCKENEEKGKDEKKKQQALKQLKEQVAQLTQEKNTLSDEVKSNARDASAKARQIAELTAQVSQQQSTIASLRAEVAKKPGSPGEARKKPGATLGPRQPSAAAGNAEMEAKRLEKLTAEASRQQQEIASLTSQLSAARQKNALKIKHETLQQASPHLQLLSGPSKPNDRSKPMQEYGDPSIRYFLASKARIKVRCPNDYLCPVRFRCPGTYWKATKVYGDPGIQGAANKTFKYVLPHIAEALKTSTEALGTYPVLRSFFSVALLPFLCCTMLLVQHGSALAPNQVYAALNESLLALRPDFAPSAGSGASSVIVPLVLLWTALNSIREPEDSMHSILGSETSFEPMLLALLLPTMSAFLVYGLMLSYALEWVCKLRELLLLAGFCISALAAGFVAVTQRDPLKELYEHVFVLQQSGFFVILVVQLLLIAPLGCQTIALCGAASADDVPVQAVLGMWKITIHLRRHDIYDDDDDDDDDDDGDYGGDDDDDDDDDDDAGMTTG</sequence>
<proteinExistence type="predicted"/>
<gene>
    <name evidence="3" type="ORF">AK812_SmicGene11999</name>
</gene>
<feature type="region of interest" description="Disordered" evidence="1">
    <location>
        <begin position="559"/>
        <end position="592"/>
    </location>
</feature>
<comment type="caution">
    <text evidence="3">The sequence shown here is derived from an EMBL/GenBank/DDBJ whole genome shotgun (WGS) entry which is preliminary data.</text>
</comment>